<dbReference type="InterPro" id="IPR001471">
    <property type="entry name" value="AP2/ERF_dom"/>
</dbReference>
<comment type="caution">
    <text evidence="11">The sequence shown here is derived from an EMBL/GenBank/DDBJ whole genome shotgun (WGS) entry which is preliminary data.</text>
</comment>
<dbReference type="PANTHER" id="PTHR31190:SF499">
    <property type="entry name" value="ETHYLENE-RESPONSIVE TRANSCRIPTION FACTOR ERF105"/>
    <property type="match status" value="1"/>
</dbReference>
<sequence>MAPINDASKLEYIKQHLLGDLSPIGGLSIFDQIWSSEMNTDFSTSKSDSLCSKTSSSDSTIEIADYLNHNEVFEFSSNPNDFFDFELKPEILDLKTPKWAKSHTTLTSQSSIGSFEFESKPEIIDLGVSTSESNSFSFEFESKPQIVRQTNRKPSLTISLPAKTEIIQFGAPKAQDSVQVKSIEKEKKHYRGVRQRPWGKFASEIRDPSRKGSRVWLGTFNTAIEAAQAYDRAAFKLRGSKAILNFPLEAGNYKNSDVIDKKRRRQEEEVIEEVVVVKKEKLTEFDEAVNYLKNMPLTPSDWSAVWESDGNGVYNMPLLSPLSPHPTLGYSHSNDFEEPEPHSIHLFNTHSSFQFKFQPTYQTISNSFEFESNPQIVSHGSRKPSLSISLPSKTTQWIQFGDPNPRESVKEKASEEDQAHYRGVRRRPWGKYAAEIRDPNRKGSRVWLGTYDTAIDAAKAYDRAAFKLRGSKAILNFPLETRNFKRRREDEDEVVVVKKEKLTEFEEAISYIKDMPLTPSDWTAVCESEEGKGIFNVPPLSPLSPHPMFGYSQLMVA</sequence>
<dbReference type="GO" id="GO:0005634">
    <property type="term" value="C:nucleus"/>
    <property type="evidence" value="ECO:0007669"/>
    <property type="project" value="UniProtKB-SubCell"/>
</dbReference>
<dbReference type="InterPro" id="IPR036955">
    <property type="entry name" value="AP2/ERF_dom_sf"/>
</dbReference>
<dbReference type="SMART" id="SM00380">
    <property type="entry name" value="AP2"/>
    <property type="match status" value="2"/>
</dbReference>
<evidence type="ECO:0000313" key="12">
    <source>
        <dbReference type="Proteomes" id="UP000583929"/>
    </source>
</evidence>
<keyword evidence="2" id="KW-0936">Ethylene signaling pathway</keyword>
<comment type="subcellular location">
    <subcellularLocation>
        <location evidence="1">Nucleus</location>
    </subcellularLocation>
</comment>
<feature type="compositionally biased region" description="Basic and acidic residues" evidence="9">
    <location>
        <begin position="404"/>
        <end position="420"/>
    </location>
</feature>
<dbReference type="PANTHER" id="PTHR31190">
    <property type="entry name" value="DNA-BINDING DOMAIN"/>
    <property type="match status" value="1"/>
</dbReference>
<dbReference type="GO" id="GO:0003700">
    <property type="term" value="F:DNA-binding transcription factor activity"/>
    <property type="evidence" value="ECO:0007669"/>
    <property type="project" value="InterPro"/>
</dbReference>
<gene>
    <name evidence="11" type="ORF">G4B88_014645</name>
</gene>
<keyword evidence="4" id="KW-0238">DNA-binding</keyword>
<evidence type="ECO:0000256" key="8">
    <source>
        <dbReference type="ARBA" id="ARBA00024343"/>
    </source>
</evidence>
<keyword evidence="5" id="KW-0010">Activator</keyword>
<evidence type="ECO:0000259" key="10">
    <source>
        <dbReference type="PROSITE" id="PS51032"/>
    </source>
</evidence>
<evidence type="ECO:0000256" key="2">
    <source>
        <dbReference type="ARBA" id="ARBA00022745"/>
    </source>
</evidence>
<dbReference type="PROSITE" id="PS51032">
    <property type="entry name" value="AP2_ERF"/>
    <property type="match status" value="2"/>
</dbReference>
<evidence type="ECO:0000256" key="7">
    <source>
        <dbReference type="ARBA" id="ARBA00023242"/>
    </source>
</evidence>
<dbReference type="EMBL" id="JAATIQ010000002">
    <property type="protein sequence ID" value="KAF4404189.1"/>
    <property type="molecule type" value="Genomic_DNA"/>
</dbReference>
<keyword evidence="12" id="KW-1185">Reference proteome</keyword>
<feature type="domain" description="AP2/ERF" evidence="10">
    <location>
        <begin position="189"/>
        <end position="247"/>
    </location>
</feature>
<comment type="similarity">
    <text evidence="8">Belongs to the AP2/ERF transcription factor family. ERF subfamily.</text>
</comment>
<keyword evidence="6" id="KW-0804">Transcription</keyword>
<dbReference type="Gene3D" id="3.30.730.10">
    <property type="entry name" value="AP2/ERF domain"/>
    <property type="match status" value="2"/>
</dbReference>
<dbReference type="SUPFAM" id="SSF54171">
    <property type="entry name" value="DNA-binding domain"/>
    <property type="match status" value="2"/>
</dbReference>
<keyword evidence="3" id="KW-0805">Transcription regulation</keyword>
<dbReference type="Proteomes" id="UP000583929">
    <property type="component" value="Unassembled WGS sequence"/>
</dbReference>
<dbReference type="InterPro" id="IPR016177">
    <property type="entry name" value="DNA-bd_dom_sf"/>
</dbReference>
<dbReference type="GO" id="GO:0000976">
    <property type="term" value="F:transcription cis-regulatory region binding"/>
    <property type="evidence" value="ECO:0007669"/>
    <property type="project" value="UniProtKB-ARBA"/>
</dbReference>
<dbReference type="GO" id="GO:0009873">
    <property type="term" value="P:ethylene-activated signaling pathway"/>
    <property type="evidence" value="ECO:0007669"/>
    <property type="project" value="UniProtKB-KW"/>
</dbReference>
<name>A0A7J6IB02_CANSA</name>
<organism evidence="11 12">
    <name type="scientific">Cannabis sativa</name>
    <name type="common">Hemp</name>
    <name type="synonym">Marijuana</name>
    <dbReference type="NCBI Taxonomy" id="3483"/>
    <lineage>
        <taxon>Eukaryota</taxon>
        <taxon>Viridiplantae</taxon>
        <taxon>Streptophyta</taxon>
        <taxon>Embryophyta</taxon>
        <taxon>Tracheophyta</taxon>
        <taxon>Spermatophyta</taxon>
        <taxon>Magnoliopsida</taxon>
        <taxon>eudicotyledons</taxon>
        <taxon>Gunneridae</taxon>
        <taxon>Pentapetalae</taxon>
        <taxon>rosids</taxon>
        <taxon>fabids</taxon>
        <taxon>Rosales</taxon>
        <taxon>Cannabaceae</taxon>
        <taxon>Cannabis</taxon>
    </lineage>
</organism>
<accession>A0A7J6IB02</accession>
<dbReference type="GO" id="GO:0006950">
    <property type="term" value="P:response to stress"/>
    <property type="evidence" value="ECO:0007669"/>
    <property type="project" value="UniProtKB-ARBA"/>
</dbReference>
<dbReference type="FunFam" id="3.30.730.10:FF:000001">
    <property type="entry name" value="Ethylene-responsive transcription factor 2"/>
    <property type="match status" value="2"/>
</dbReference>
<dbReference type="Pfam" id="PF00847">
    <property type="entry name" value="AP2"/>
    <property type="match status" value="2"/>
</dbReference>
<feature type="domain" description="AP2/ERF" evidence="10">
    <location>
        <begin position="420"/>
        <end position="478"/>
    </location>
</feature>
<evidence type="ECO:0000256" key="6">
    <source>
        <dbReference type="ARBA" id="ARBA00023163"/>
    </source>
</evidence>
<keyword evidence="7" id="KW-0539">Nucleus</keyword>
<reference evidence="11 12" key="1">
    <citation type="journal article" date="2020" name="bioRxiv">
        <title>Sequence and annotation of 42 cannabis genomes reveals extensive copy number variation in cannabinoid synthesis and pathogen resistance genes.</title>
        <authorList>
            <person name="Mckernan K.J."/>
            <person name="Helbert Y."/>
            <person name="Kane L.T."/>
            <person name="Ebling H."/>
            <person name="Zhang L."/>
            <person name="Liu B."/>
            <person name="Eaton Z."/>
            <person name="Mclaughlin S."/>
            <person name="Kingan S."/>
            <person name="Baybayan P."/>
            <person name="Concepcion G."/>
            <person name="Jordan M."/>
            <person name="Riva A."/>
            <person name="Barbazuk W."/>
            <person name="Harkins T."/>
        </authorList>
    </citation>
    <scope>NUCLEOTIDE SEQUENCE [LARGE SCALE GENOMIC DNA]</scope>
    <source>
        <strain evidence="12">cv. Jamaican Lion 4</strain>
        <tissue evidence="11">Leaf</tissue>
    </source>
</reference>
<evidence type="ECO:0000313" key="11">
    <source>
        <dbReference type="EMBL" id="KAF4404189.1"/>
    </source>
</evidence>
<feature type="region of interest" description="Disordered" evidence="9">
    <location>
        <begin position="401"/>
        <end position="420"/>
    </location>
</feature>
<proteinExistence type="inferred from homology"/>
<dbReference type="CDD" id="cd00018">
    <property type="entry name" value="AP2"/>
    <property type="match status" value="2"/>
</dbReference>
<evidence type="ECO:0000256" key="5">
    <source>
        <dbReference type="ARBA" id="ARBA00023159"/>
    </source>
</evidence>
<protein>
    <recommendedName>
        <fullName evidence="10">AP2/ERF domain-containing protein</fullName>
    </recommendedName>
</protein>
<evidence type="ECO:0000256" key="9">
    <source>
        <dbReference type="SAM" id="MobiDB-lite"/>
    </source>
</evidence>
<dbReference type="PRINTS" id="PR00367">
    <property type="entry name" value="ETHRSPELEMNT"/>
</dbReference>
<evidence type="ECO:0000256" key="4">
    <source>
        <dbReference type="ARBA" id="ARBA00023125"/>
    </source>
</evidence>
<dbReference type="AlphaFoldDB" id="A0A7J6IB02"/>
<dbReference type="InterPro" id="IPR044808">
    <property type="entry name" value="ERF_plant"/>
</dbReference>
<evidence type="ECO:0000256" key="3">
    <source>
        <dbReference type="ARBA" id="ARBA00023015"/>
    </source>
</evidence>
<evidence type="ECO:0000256" key="1">
    <source>
        <dbReference type="ARBA" id="ARBA00004123"/>
    </source>
</evidence>